<dbReference type="Pfam" id="PF08576">
    <property type="entry name" value="DUF1764"/>
    <property type="match status" value="1"/>
</dbReference>
<name>A0AAP0JY36_9MAGN</name>
<organism evidence="2 3">
    <name type="scientific">Stephania yunnanensis</name>
    <dbReference type="NCBI Taxonomy" id="152371"/>
    <lineage>
        <taxon>Eukaryota</taxon>
        <taxon>Viridiplantae</taxon>
        <taxon>Streptophyta</taxon>
        <taxon>Embryophyta</taxon>
        <taxon>Tracheophyta</taxon>
        <taxon>Spermatophyta</taxon>
        <taxon>Magnoliopsida</taxon>
        <taxon>Ranunculales</taxon>
        <taxon>Menispermaceae</taxon>
        <taxon>Menispermoideae</taxon>
        <taxon>Cissampelideae</taxon>
        <taxon>Stephania</taxon>
    </lineage>
</organism>
<accession>A0AAP0JY36</accession>
<evidence type="ECO:0000313" key="3">
    <source>
        <dbReference type="Proteomes" id="UP001420932"/>
    </source>
</evidence>
<dbReference type="AlphaFoldDB" id="A0AAP0JY36"/>
<sequence>MPKRQASVVAPTAVQEKKKKPSNEIDEIFASKKKKKQKPKEEQPVMQKENSNAKPMNVKKKNKGHKRNALPNPSSGPRNRTNDGLAIYTEDELGVSRADAGNTPLCPFDCSCCF</sequence>
<keyword evidence="3" id="KW-1185">Reference proteome</keyword>
<evidence type="ECO:0000313" key="2">
    <source>
        <dbReference type="EMBL" id="KAK9141949.1"/>
    </source>
</evidence>
<proteinExistence type="predicted"/>
<dbReference type="PANTHER" id="PTHR34066">
    <property type="entry name" value="GROWTH FACTOR 2"/>
    <property type="match status" value="1"/>
</dbReference>
<dbReference type="EMBL" id="JBBNAF010000005">
    <property type="protein sequence ID" value="KAK9141949.1"/>
    <property type="molecule type" value="Genomic_DNA"/>
</dbReference>
<comment type="caution">
    <text evidence="2">The sequence shown here is derived from an EMBL/GenBank/DDBJ whole genome shotgun (WGS) entry which is preliminary data.</text>
</comment>
<reference evidence="2 3" key="1">
    <citation type="submission" date="2024-01" db="EMBL/GenBank/DDBJ databases">
        <title>Genome assemblies of Stephania.</title>
        <authorList>
            <person name="Yang L."/>
        </authorList>
    </citation>
    <scope>NUCLEOTIDE SEQUENCE [LARGE SCALE GENOMIC DNA]</scope>
    <source>
        <strain evidence="2">YNDBR</strain>
        <tissue evidence="2">Leaf</tissue>
    </source>
</reference>
<dbReference type="Proteomes" id="UP001420932">
    <property type="component" value="Unassembled WGS sequence"/>
</dbReference>
<dbReference type="InterPro" id="IPR013885">
    <property type="entry name" value="DUF1764_euk"/>
</dbReference>
<protein>
    <recommendedName>
        <fullName evidence="4">DUF1764 domain-containing protein</fullName>
    </recommendedName>
</protein>
<feature type="region of interest" description="Disordered" evidence="1">
    <location>
        <begin position="1"/>
        <end position="87"/>
    </location>
</feature>
<evidence type="ECO:0008006" key="4">
    <source>
        <dbReference type="Google" id="ProtNLM"/>
    </source>
</evidence>
<dbReference type="PANTHER" id="PTHR34066:SF1">
    <property type="entry name" value="DUF1764 FAMILY PROTEIN"/>
    <property type="match status" value="1"/>
</dbReference>
<evidence type="ECO:0000256" key="1">
    <source>
        <dbReference type="SAM" id="MobiDB-lite"/>
    </source>
</evidence>
<gene>
    <name evidence="2" type="ORF">Syun_011349</name>
</gene>
<feature type="compositionally biased region" description="Basic residues" evidence="1">
    <location>
        <begin position="57"/>
        <end position="68"/>
    </location>
</feature>